<evidence type="ECO:0000256" key="2">
    <source>
        <dbReference type="ARBA" id="ARBA00016013"/>
    </source>
</evidence>
<evidence type="ECO:0000256" key="3">
    <source>
        <dbReference type="ARBA" id="ARBA00022795"/>
    </source>
</evidence>
<feature type="domain" description="FlgD Tudor-like" evidence="7">
    <location>
        <begin position="82"/>
        <end position="213"/>
    </location>
</feature>
<dbReference type="AlphaFoldDB" id="A0AAW5QYS5"/>
<proteinExistence type="inferred from homology"/>
<evidence type="ECO:0000256" key="4">
    <source>
        <dbReference type="ARBA" id="ARBA00024746"/>
    </source>
</evidence>
<keyword evidence="8" id="KW-0966">Cell projection</keyword>
<dbReference type="Gene3D" id="2.60.40.4070">
    <property type="match status" value="1"/>
</dbReference>
<dbReference type="EMBL" id="JALIDZ010000003">
    <property type="protein sequence ID" value="MCT8971798.1"/>
    <property type="molecule type" value="Genomic_DNA"/>
</dbReference>
<dbReference type="Gene3D" id="2.30.30.910">
    <property type="match status" value="1"/>
</dbReference>
<organism evidence="8 9">
    <name type="scientific">Microbaculum marinisediminis</name>
    <dbReference type="NCBI Taxonomy" id="2931392"/>
    <lineage>
        <taxon>Bacteria</taxon>
        <taxon>Pseudomonadati</taxon>
        <taxon>Pseudomonadota</taxon>
        <taxon>Alphaproteobacteria</taxon>
        <taxon>Hyphomicrobiales</taxon>
        <taxon>Tepidamorphaceae</taxon>
        <taxon>Microbaculum</taxon>
    </lineage>
</organism>
<gene>
    <name evidence="8" type="ORF">MUB46_08025</name>
</gene>
<dbReference type="Pfam" id="PF03963">
    <property type="entry name" value="FlgD"/>
    <property type="match status" value="1"/>
</dbReference>
<keyword evidence="8" id="KW-0969">Cilium</keyword>
<protein>
    <recommendedName>
        <fullName evidence="2 5">Basal-body rod modification protein FlgD</fullName>
    </recommendedName>
</protein>
<comment type="similarity">
    <text evidence="1 5">Belongs to the FlgD family.</text>
</comment>
<dbReference type="InterPro" id="IPR005648">
    <property type="entry name" value="FlgD"/>
</dbReference>
<dbReference type="Proteomes" id="UP001320898">
    <property type="component" value="Unassembled WGS sequence"/>
</dbReference>
<reference evidence="8 9" key="1">
    <citation type="submission" date="2022-04" db="EMBL/GenBank/DDBJ databases">
        <authorList>
            <person name="Ye Y.-Q."/>
            <person name="Du Z.-J."/>
        </authorList>
    </citation>
    <scope>NUCLEOTIDE SEQUENCE [LARGE SCALE GENOMIC DNA]</scope>
    <source>
        <strain evidence="8 9">A6E488</strain>
    </source>
</reference>
<dbReference type="Pfam" id="PF13860">
    <property type="entry name" value="FlgD_ig"/>
    <property type="match status" value="1"/>
</dbReference>
<evidence type="ECO:0000256" key="5">
    <source>
        <dbReference type="RuleBase" id="RU362076"/>
    </source>
</evidence>
<dbReference type="InterPro" id="IPR025965">
    <property type="entry name" value="FlgD/Vpr_Ig-like"/>
</dbReference>
<comment type="caution">
    <text evidence="8">The sequence shown here is derived from an EMBL/GenBank/DDBJ whole genome shotgun (WGS) entry which is preliminary data.</text>
</comment>
<dbReference type="RefSeq" id="WP_261615368.1">
    <property type="nucleotide sequence ID" value="NZ_JALIDZ010000003.1"/>
</dbReference>
<name>A0AAW5QYS5_9HYPH</name>
<sequence length="218" mass="22988">MAIDTISGQQAVGQAAYDSGGIADNFDAFLQILTTQLQNQNPLDPLDTNQFTQQLVQFADVEQSIKSNKNLEALIQMSAASTATAATSFIGKKVMIQSVTQTLADGRAEWSYYAGGAADGASFTVRDEAGNIVWTETKDIAAGRNSFVWNGRDDSGNVVPDGKYTLAVEGTDTDGNPVEVHVEVAVTIDGIDFSGPEPVLLVGDEGVPLSQVRAVLGT</sequence>
<keyword evidence="3 5" id="KW-1005">Bacterial flagellum biogenesis</keyword>
<evidence type="ECO:0000313" key="8">
    <source>
        <dbReference type="EMBL" id="MCT8971798.1"/>
    </source>
</evidence>
<keyword evidence="8" id="KW-0282">Flagellum</keyword>
<feature type="domain" description="FlgD/Vpr Ig-like" evidence="6">
    <location>
        <begin position="103"/>
        <end position="173"/>
    </location>
</feature>
<evidence type="ECO:0000313" key="9">
    <source>
        <dbReference type="Proteomes" id="UP001320898"/>
    </source>
</evidence>
<evidence type="ECO:0000256" key="1">
    <source>
        <dbReference type="ARBA" id="ARBA00010577"/>
    </source>
</evidence>
<comment type="function">
    <text evidence="4 5">Required for flagellar hook formation. May act as a scaffolding protein.</text>
</comment>
<keyword evidence="9" id="KW-1185">Reference proteome</keyword>
<dbReference type="GO" id="GO:0044781">
    <property type="term" value="P:bacterial-type flagellum organization"/>
    <property type="evidence" value="ECO:0007669"/>
    <property type="project" value="UniProtKB-UniRule"/>
</dbReference>
<evidence type="ECO:0000259" key="6">
    <source>
        <dbReference type="Pfam" id="PF13860"/>
    </source>
</evidence>
<dbReference type="InterPro" id="IPR025963">
    <property type="entry name" value="FLgD_Tudor"/>
</dbReference>
<accession>A0AAW5QYS5</accession>
<evidence type="ECO:0000259" key="7">
    <source>
        <dbReference type="Pfam" id="PF13861"/>
    </source>
</evidence>
<dbReference type="Pfam" id="PF13861">
    <property type="entry name" value="FLgD_tudor"/>
    <property type="match status" value="1"/>
</dbReference>